<reference evidence="9 10" key="1">
    <citation type="submission" date="2023-12" db="EMBL/GenBank/DDBJ databases">
        <title>A high-quality genome assembly for Dillenia turbinata (Dilleniales).</title>
        <authorList>
            <person name="Chanderbali A."/>
        </authorList>
    </citation>
    <scope>NUCLEOTIDE SEQUENCE [LARGE SCALE GENOMIC DNA]</scope>
    <source>
        <strain evidence="9">LSX21</strain>
        <tissue evidence="9">Leaf</tissue>
    </source>
</reference>
<protein>
    <submittedName>
        <fullName evidence="9">RNA recognition motif domain</fullName>
    </submittedName>
</protein>
<evidence type="ECO:0000256" key="1">
    <source>
        <dbReference type="ARBA" id="ARBA00004123"/>
    </source>
</evidence>
<name>A0AAN8WGU4_9MAGN</name>
<feature type="non-terminal residue" evidence="9">
    <location>
        <position position="1"/>
    </location>
</feature>
<accession>A0AAN8WGU4</accession>
<keyword evidence="10" id="KW-1185">Reference proteome</keyword>
<organism evidence="9 10">
    <name type="scientific">Dillenia turbinata</name>
    <dbReference type="NCBI Taxonomy" id="194707"/>
    <lineage>
        <taxon>Eukaryota</taxon>
        <taxon>Viridiplantae</taxon>
        <taxon>Streptophyta</taxon>
        <taxon>Embryophyta</taxon>
        <taxon>Tracheophyta</taxon>
        <taxon>Spermatophyta</taxon>
        <taxon>Magnoliopsida</taxon>
        <taxon>eudicotyledons</taxon>
        <taxon>Gunneridae</taxon>
        <taxon>Pentapetalae</taxon>
        <taxon>Dilleniales</taxon>
        <taxon>Dilleniaceae</taxon>
        <taxon>Dillenia</taxon>
    </lineage>
</organism>
<evidence type="ECO:0000256" key="4">
    <source>
        <dbReference type="ARBA" id="ARBA00023242"/>
    </source>
</evidence>
<dbReference type="Gene3D" id="3.30.70.330">
    <property type="match status" value="3"/>
</dbReference>
<dbReference type="Pfam" id="PF00076">
    <property type="entry name" value="RRM_1"/>
    <property type="match status" value="1"/>
</dbReference>
<dbReference type="GO" id="GO:0003729">
    <property type="term" value="F:mRNA binding"/>
    <property type="evidence" value="ECO:0007669"/>
    <property type="project" value="TreeGrafter"/>
</dbReference>
<keyword evidence="3 5" id="KW-0694">RNA-binding</keyword>
<feature type="domain" description="RRM" evidence="8">
    <location>
        <begin position="82"/>
        <end position="175"/>
    </location>
</feature>
<feature type="transmembrane region" description="Helical" evidence="7">
    <location>
        <begin position="118"/>
        <end position="143"/>
    </location>
</feature>
<dbReference type="FunFam" id="3.30.70.330:FF:000182">
    <property type="entry name" value="RNA-binding motif protein 28"/>
    <property type="match status" value="1"/>
</dbReference>
<evidence type="ECO:0000259" key="8">
    <source>
        <dbReference type="PROSITE" id="PS50102"/>
    </source>
</evidence>
<keyword evidence="7" id="KW-0812">Transmembrane</keyword>
<feature type="compositionally biased region" description="Basic and acidic residues" evidence="6">
    <location>
        <begin position="496"/>
        <end position="509"/>
    </location>
</feature>
<dbReference type="PROSITE" id="PS50102">
    <property type="entry name" value="RRM"/>
    <property type="match status" value="4"/>
</dbReference>
<gene>
    <name evidence="9" type="ORF">RJ641_013832</name>
</gene>
<feature type="region of interest" description="Disordered" evidence="6">
    <location>
        <begin position="172"/>
        <end position="200"/>
    </location>
</feature>
<comment type="subcellular location">
    <subcellularLocation>
        <location evidence="1">Nucleus</location>
    </subcellularLocation>
</comment>
<feature type="compositionally biased region" description="Basic and acidic residues" evidence="6">
    <location>
        <begin position="47"/>
        <end position="79"/>
    </location>
</feature>
<proteinExistence type="predicted"/>
<comment type="caution">
    <text evidence="9">The sequence shown here is derived from an EMBL/GenBank/DDBJ whole genome shotgun (WGS) entry which is preliminary data.</text>
</comment>
<feature type="compositionally biased region" description="Basic and acidic residues" evidence="6">
    <location>
        <begin position="180"/>
        <end position="197"/>
    </location>
</feature>
<dbReference type="CDD" id="cd12416">
    <property type="entry name" value="RRM4_RBM28_like"/>
    <property type="match status" value="1"/>
</dbReference>
<feature type="transmembrane region" description="Helical" evidence="7">
    <location>
        <begin position="234"/>
        <end position="257"/>
    </location>
</feature>
<dbReference type="SUPFAM" id="SSF54928">
    <property type="entry name" value="RNA-binding domain, RBD"/>
    <property type="match status" value="3"/>
</dbReference>
<dbReference type="EMBL" id="JBAMMX010000002">
    <property type="protein sequence ID" value="KAK6946288.1"/>
    <property type="molecule type" value="Genomic_DNA"/>
</dbReference>
<evidence type="ECO:0000313" key="9">
    <source>
        <dbReference type="EMBL" id="KAK6946288.1"/>
    </source>
</evidence>
<feature type="region of interest" description="Disordered" evidence="6">
    <location>
        <begin position="45"/>
        <end position="79"/>
    </location>
</feature>
<feature type="region of interest" description="Disordered" evidence="6">
    <location>
        <begin position="489"/>
        <end position="648"/>
    </location>
</feature>
<dbReference type="PANTHER" id="PTHR48039:SF5">
    <property type="entry name" value="RNA-BINDING PROTEIN 28"/>
    <property type="match status" value="1"/>
</dbReference>
<dbReference type="InterPro" id="IPR000504">
    <property type="entry name" value="RRM_dom"/>
</dbReference>
<dbReference type="AlphaFoldDB" id="A0AAN8WGU4"/>
<dbReference type="SMART" id="SM00360">
    <property type="entry name" value="RRM"/>
    <property type="match status" value="2"/>
</dbReference>
<feature type="compositionally biased region" description="Basic and acidic residues" evidence="6">
    <location>
        <begin position="304"/>
        <end position="327"/>
    </location>
</feature>
<dbReference type="Proteomes" id="UP001370490">
    <property type="component" value="Unassembled WGS sequence"/>
</dbReference>
<feature type="domain" description="RRM" evidence="8">
    <location>
        <begin position="382"/>
        <end position="478"/>
    </location>
</feature>
<evidence type="ECO:0000256" key="6">
    <source>
        <dbReference type="SAM" id="MobiDB-lite"/>
    </source>
</evidence>
<dbReference type="PANTHER" id="PTHR48039">
    <property type="entry name" value="RNA-BINDING MOTIF PROTEIN 14B"/>
    <property type="match status" value="1"/>
</dbReference>
<evidence type="ECO:0000256" key="5">
    <source>
        <dbReference type="PROSITE-ProRule" id="PRU00176"/>
    </source>
</evidence>
<evidence type="ECO:0000256" key="7">
    <source>
        <dbReference type="SAM" id="Phobius"/>
    </source>
</evidence>
<keyword evidence="2" id="KW-0677">Repeat</keyword>
<sequence length="659" mass="73608">STEHHGFGFVEFNGKEDADRAIELKNGVSVGGKKIGVKHAMPLAPLEQHKSKSNQDDVKTEKYKNVSTPENKEIAESEHSPSTIFVSNLPHSFTNSQDATVIETVFSDMLIRPFQVPWSIMALALLYFFAKTLVSFLCASAFLSSSGKEDADRAVELKNGVSVDGRKIGVKHAMPLAPPEQRKSKSNEDVKTEKDKNVSTPENIEIAESEHSPSTIFVSNLPSSFTNSQVPRSIVALALLYFFAKTLVPFLCASAFVSSSGKEDADRAVELKNGVSVDGQKIGVRHAMPLAPLEQRKSKSNHVYSDDVKTEKDNKLAHEKKLQEEKTADHDHRNLYLAKEGLIVERTPAAEGVSASDMSRRKKLEEKRKIMLQSPNFHVSETQLVIYNLPRSMTEKELRKLLIDAVVSRAAKQNPVIRQVKLLGNSIKENVKSKSRFHRVAFVEFSEHQHALVALRVLNNNPETFGPSRRPIVSFALDDVRKLKLRKFAQQQPIHNESEGMQHDDEAKTPRIPPSKNKSRKRKPMGDIGSSDTPEANKEETTENRTSGGATTKKDRPAKKRKGTQANSKENKFATKVTLKGSNQRNKNRQKGKKQRPESKPDAAGEPDFMPEKGKLQEASAEPGRNNVSKQQKKSGKYQNVSSRKEVVDLLDRLIEQYR</sequence>
<dbReference type="InterPro" id="IPR012677">
    <property type="entry name" value="Nucleotide-bd_a/b_plait_sf"/>
</dbReference>
<keyword evidence="7" id="KW-0472">Membrane</keyword>
<keyword evidence="7" id="KW-1133">Transmembrane helix</keyword>
<keyword evidence="4" id="KW-0539">Nucleus</keyword>
<feature type="domain" description="RRM" evidence="8">
    <location>
        <begin position="214"/>
        <end position="289"/>
    </location>
</feature>
<evidence type="ECO:0000256" key="2">
    <source>
        <dbReference type="ARBA" id="ARBA00022737"/>
    </source>
</evidence>
<feature type="region of interest" description="Disordered" evidence="6">
    <location>
        <begin position="293"/>
        <end position="327"/>
    </location>
</feature>
<feature type="domain" description="RRM" evidence="8">
    <location>
        <begin position="1"/>
        <end position="42"/>
    </location>
</feature>
<dbReference type="InterPro" id="IPR035979">
    <property type="entry name" value="RBD_domain_sf"/>
</dbReference>
<dbReference type="GO" id="GO:0005634">
    <property type="term" value="C:nucleus"/>
    <property type="evidence" value="ECO:0007669"/>
    <property type="project" value="UniProtKB-SubCell"/>
</dbReference>
<evidence type="ECO:0000256" key="3">
    <source>
        <dbReference type="ARBA" id="ARBA00022884"/>
    </source>
</evidence>
<dbReference type="InterPro" id="IPR051945">
    <property type="entry name" value="RRM_MRD1_RNA_proc_ribogen"/>
</dbReference>
<evidence type="ECO:0000313" key="10">
    <source>
        <dbReference type="Proteomes" id="UP001370490"/>
    </source>
</evidence>